<accession>A0A9Q3FTV4</accession>
<feature type="region of interest" description="Disordered" evidence="1">
    <location>
        <begin position="1"/>
        <end position="28"/>
    </location>
</feature>
<protein>
    <submittedName>
        <fullName evidence="2">Uncharacterized protein</fullName>
    </submittedName>
</protein>
<organism evidence="2 3">
    <name type="scientific">Austropuccinia psidii MF-1</name>
    <dbReference type="NCBI Taxonomy" id="1389203"/>
    <lineage>
        <taxon>Eukaryota</taxon>
        <taxon>Fungi</taxon>
        <taxon>Dikarya</taxon>
        <taxon>Basidiomycota</taxon>
        <taxon>Pucciniomycotina</taxon>
        <taxon>Pucciniomycetes</taxon>
        <taxon>Pucciniales</taxon>
        <taxon>Sphaerophragmiaceae</taxon>
        <taxon>Austropuccinia</taxon>
    </lineage>
</organism>
<dbReference type="AlphaFoldDB" id="A0A9Q3FTV4"/>
<feature type="region of interest" description="Disordered" evidence="1">
    <location>
        <begin position="91"/>
        <end position="122"/>
    </location>
</feature>
<comment type="caution">
    <text evidence="2">The sequence shown here is derived from an EMBL/GenBank/DDBJ whole genome shotgun (WGS) entry which is preliminary data.</text>
</comment>
<evidence type="ECO:0000313" key="3">
    <source>
        <dbReference type="Proteomes" id="UP000765509"/>
    </source>
</evidence>
<reference evidence="2" key="1">
    <citation type="submission" date="2021-03" db="EMBL/GenBank/DDBJ databases">
        <title>Draft genome sequence of rust myrtle Austropuccinia psidii MF-1, a brazilian biotype.</title>
        <authorList>
            <person name="Quecine M.C."/>
            <person name="Pachon D.M.R."/>
            <person name="Bonatelli M.L."/>
            <person name="Correr F.H."/>
            <person name="Franceschini L.M."/>
            <person name="Leite T.F."/>
            <person name="Margarido G.R.A."/>
            <person name="Almeida C.A."/>
            <person name="Ferrarezi J.A."/>
            <person name="Labate C.A."/>
        </authorList>
    </citation>
    <scope>NUCLEOTIDE SEQUENCE</scope>
    <source>
        <strain evidence="2">MF-1</strain>
    </source>
</reference>
<dbReference type="Proteomes" id="UP000765509">
    <property type="component" value="Unassembled WGS sequence"/>
</dbReference>
<gene>
    <name evidence="2" type="ORF">O181_085808</name>
</gene>
<evidence type="ECO:0000256" key="1">
    <source>
        <dbReference type="SAM" id="MobiDB-lite"/>
    </source>
</evidence>
<dbReference type="EMBL" id="AVOT02051053">
    <property type="protein sequence ID" value="MBW0546093.1"/>
    <property type="molecule type" value="Genomic_DNA"/>
</dbReference>
<proteinExistence type="predicted"/>
<name>A0A9Q3FTV4_9BASI</name>
<sequence length="122" mass="13447">MDQTKLTPKETMVGHQDNPATNKNQECSKKRNVAISIKQEQENILSSPGIIQKQSKGIETQPLKEIPGRGGTSECIPGLLIYKRKGLQYDQPSKKTKMGGNVGSKPDGKATAQRYIGNRNHM</sequence>
<keyword evidence="3" id="KW-1185">Reference proteome</keyword>
<evidence type="ECO:0000313" key="2">
    <source>
        <dbReference type="EMBL" id="MBW0546093.1"/>
    </source>
</evidence>